<protein>
    <recommendedName>
        <fullName evidence="3">Tail fiber protein</fullName>
    </recommendedName>
</protein>
<accession>A0AAU7PH10</accession>
<organism evidence="2">
    <name type="scientific">Escherichia phage fEgEco12</name>
    <dbReference type="NCBI Taxonomy" id="3158837"/>
    <lineage>
        <taxon>Viruses</taxon>
        <taxon>Duplodnaviria</taxon>
        <taxon>Heunggongvirae</taxon>
        <taxon>Uroviricota</taxon>
        <taxon>Caudoviricetes</taxon>
    </lineage>
</organism>
<dbReference type="EMBL" id="PP777464">
    <property type="protein sequence ID" value="XBS49326.1"/>
    <property type="molecule type" value="Genomic_DNA"/>
</dbReference>
<sequence>MSSKRIIGSAAILGNLAIGGKYAMRTFNGTAPDANTGIVDYPIYKRSEVQKILDMLPISRIGEMDYLPLNVNGSYEGATSLSDVYRMQPTIVEDDGTGVVLRAGTNGSTEGYYYAFIRDLRNIDALTQSSVISTTSKYHPRILPSTENVKQFIGTNGYELLVSLSSASNYIFTLTNGTFNEVAHIHASIAATSFGTDKPLYAHIVNDKVFVWCKDTTIANYGLALTLYTVNTSSIKDGTMSTFAKVTGFSGQTLRSVNYTSANNLKIYERLYSVGTSSDSLFECTSPVTRVEYSDYTDYNIQANVSPDLSKIRITLFPTNRLVSNLYISTVYASGFSFVYTINSKSLSIDGSSRAPIAAEYNDVDGFTLTNPFAIEMNNFMGTQLGVPQLGNVGSICQTYDGLVFSTRARWSSSETYGIQVYNVTGTPYDSWVASTRKANNSKFVNVAPTYGSAVGENLLGTRFIDKRKVLLACSGTYEDESYGYNNTVFSEIGTDPTFQFNSVQNNTTLNGFAPQANRTRLGDDFKYTGMISLIDTDGSVKCYGTSFIEGVYKTSGGLFNPDTLEFDGSYTIGDNVLETLKQEILANIGIVGAFSGKIALYYVPDSSFSKSIAVVSAYNLGNNQGYAIYSEVDVTVSGTNISSASMVSSRYETLNSVTGIVTEAYMKRCTGLTVAKYSGFGYIGVDAVHQFSQPGNAQFKLMIAKTVNGLITSNRFMSSSYIDNGNAFQHGVIPGVGFGYYHLQDSDYQTKAVFSLFGTTSAQMDGLIDGSGTVQDKIVVVSQDVAEGFTVYFTREVPVFLGGMFDRLAIQTIELSTIKTNPANSTFYLYIQMNRNTRKAAYVISTTLLDETLTNVYVGDIVTGSTSITSIDTEKVTRFLTYRPSTTKRGSAIPASTGVPSSSGTRWH</sequence>
<evidence type="ECO:0000256" key="1">
    <source>
        <dbReference type="SAM" id="MobiDB-lite"/>
    </source>
</evidence>
<feature type="region of interest" description="Disordered" evidence="1">
    <location>
        <begin position="888"/>
        <end position="909"/>
    </location>
</feature>
<proteinExistence type="predicted"/>
<feature type="compositionally biased region" description="Polar residues" evidence="1">
    <location>
        <begin position="899"/>
        <end position="909"/>
    </location>
</feature>
<evidence type="ECO:0008006" key="3">
    <source>
        <dbReference type="Google" id="ProtNLM"/>
    </source>
</evidence>
<name>A0AAU7PH10_9CAUD</name>
<evidence type="ECO:0000313" key="2">
    <source>
        <dbReference type="EMBL" id="XBS49326.1"/>
    </source>
</evidence>
<reference evidence="2" key="1">
    <citation type="submission" date="2024-05" db="EMBL/GenBank/DDBJ databases">
        <authorList>
            <person name="Badawy S."/>
            <person name="Skurnik M."/>
        </authorList>
    </citation>
    <scope>NUCLEOTIDE SEQUENCE</scope>
</reference>